<dbReference type="Pfam" id="PF07714">
    <property type="entry name" value="PK_Tyr_Ser-Thr"/>
    <property type="match status" value="1"/>
</dbReference>
<dbReference type="Proteomes" id="UP000232688">
    <property type="component" value="Unassembled WGS sequence"/>
</dbReference>
<keyword evidence="4" id="KW-0418">Kinase</keyword>
<keyword evidence="1" id="KW-0547">Nucleotide-binding</keyword>
<evidence type="ECO:0000256" key="2">
    <source>
        <dbReference type="ARBA" id="ARBA00022840"/>
    </source>
</evidence>
<dbReference type="InterPro" id="IPR000719">
    <property type="entry name" value="Prot_kinase_dom"/>
</dbReference>
<dbReference type="Gene3D" id="1.10.510.10">
    <property type="entry name" value="Transferase(Phosphotransferase) domain 1"/>
    <property type="match status" value="1"/>
</dbReference>
<evidence type="ECO:0000313" key="4">
    <source>
        <dbReference type="EMBL" id="PKC57395.1"/>
    </source>
</evidence>
<evidence type="ECO:0000313" key="5">
    <source>
        <dbReference type="Proteomes" id="UP000232688"/>
    </source>
</evidence>
<dbReference type="GO" id="GO:0004672">
    <property type="term" value="F:protein kinase activity"/>
    <property type="evidence" value="ECO:0007669"/>
    <property type="project" value="InterPro"/>
</dbReference>
<dbReference type="PANTHER" id="PTHR27001">
    <property type="entry name" value="OS01G0253100 PROTEIN"/>
    <property type="match status" value="1"/>
</dbReference>
<accession>A0A2N0R260</accession>
<gene>
    <name evidence="4" type="ORF">RhiirA1_472556</name>
</gene>
<comment type="caution">
    <text evidence="4">The sequence shown here is derived from an EMBL/GenBank/DDBJ whole genome shotgun (WGS) entry which is preliminary data.</text>
</comment>
<feature type="domain" description="Protein kinase" evidence="3">
    <location>
        <begin position="4"/>
        <end position="182"/>
    </location>
</feature>
<dbReference type="VEuPathDB" id="FungiDB:FUN_008933"/>
<reference evidence="4 5" key="1">
    <citation type="submission" date="2017-10" db="EMBL/GenBank/DDBJ databases">
        <title>Extensive intraspecific genome diversity in a model arbuscular mycorrhizal fungus.</title>
        <authorList>
            <person name="Chen E.C.H."/>
            <person name="Morin E."/>
            <person name="Baudet D."/>
            <person name="Noel J."/>
            <person name="Ndikumana S."/>
            <person name="Charron P."/>
            <person name="St-Onge C."/>
            <person name="Giorgi J."/>
            <person name="Grigoriev I.V."/>
            <person name="Roux C."/>
            <person name="Martin F.M."/>
            <person name="Corradi N."/>
        </authorList>
    </citation>
    <scope>NUCLEOTIDE SEQUENCE [LARGE SCALE GENOMIC DNA]</scope>
    <source>
        <strain evidence="4 5">A1</strain>
    </source>
</reference>
<dbReference type="GO" id="GO:0005886">
    <property type="term" value="C:plasma membrane"/>
    <property type="evidence" value="ECO:0007669"/>
    <property type="project" value="TreeGrafter"/>
</dbReference>
<protein>
    <submittedName>
        <fullName evidence="4">Kinase-like protein</fullName>
    </submittedName>
</protein>
<dbReference type="GO" id="GO:0005524">
    <property type="term" value="F:ATP binding"/>
    <property type="evidence" value="ECO:0007669"/>
    <property type="project" value="UniProtKB-KW"/>
</dbReference>
<feature type="non-terminal residue" evidence="4">
    <location>
        <position position="182"/>
    </location>
</feature>
<dbReference type="SUPFAM" id="SSF56112">
    <property type="entry name" value="Protein kinase-like (PK-like)"/>
    <property type="match status" value="1"/>
</dbReference>
<organism evidence="4 5">
    <name type="scientific">Rhizophagus irregularis</name>
    <dbReference type="NCBI Taxonomy" id="588596"/>
    <lineage>
        <taxon>Eukaryota</taxon>
        <taxon>Fungi</taxon>
        <taxon>Fungi incertae sedis</taxon>
        <taxon>Mucoromycota</taxon>
        <taxon>Glomeromycotina</taxon>
        <taxon>Glomeromycetes</taxon>
        <taxon>Glomerales</taxon>
        <taxon>Glomeraceae</taxon>
        <taxon>Rhizophagus</taxon>
    </lineage>
</organism>
<dbReference type="AlphaFoldDB" id="A0A2N0R260"/>
<name>A0A2N0R260_9GLOM</name>
<keyword evidence="2" id="KW-0067">ATP-binding</keyword>
<evidence type="ECO:0000256" key="1">
    <source>
        <dbReference type="ARBA" id="ARBA00022741"/>
    </source>
</evidence>
<evidence type="ECO:0000259" key="3">
    <source>
        <dbReference type="PROSITE" id="PS50011"/>
    </source>
</evidence>
<dbReference type="PANTHER" id="PTHR27001:SF931">
    <property type="entry name" value="OS11G0664100 PROTEIN"/>
    <property type="match status" value="1"/>
</dbReference>
<dbReference type="SMART" id="SM00220">
    <property type="entry name" value="S_TKc"/>
    <property type="match status" value="1"/>
</dbReference>
<dbReference type="EMBL" id="LLXH01001838">
    <property type="protein sequence ID" value="PKC57395.1"/>
    <property type="molecule type" value="Genomic_DNA"/>
</dbReference>
<dbReference type="PROSITE" id="PS50011">
    <property type="entry name" value="PROTEIN_KINASE_DOM"/>
    <property type="match status" value="1"/>
</dbReference>
<dbReference type="InterPro" id="IPR011009">
    <property type="entry name" value="Kinase-like_dom_sf"/>
</dbReference>
<dbReference type="InterPro" id="IPR001245">
    <property type="entry name" value="Ser-Thr/Tyr_kinase_cat_dom"/>
</dbReference>
<dbReference type="VEuPathDB" id="FungiDB:RhiirA1_472556"/>
<proteinExistence type="predicted"/>
<sequence length="182" mass="20991">MENEFNVKQIGEGGFAKVYSATWIDSNARYEKQDDGNWKKRKPESMKVALKRLNGSQNMSAEYLNEIKIHWRHCTGSAFSLRLYGITKDPETEEFMMVLKLADQGNMRSFLSNNFNEILWNRKLDFLRLIIVSLQRLHKLGYSHKDFHSGNILQIGNYKSCISDFGLSGPSNKQKSDDKICG</sequence>
<reference evidence="4 5" key="2">
    <citation type="submission" date="2017-10" db="EMBL/GenBank/DDBJ databases">
        <title>Genome analyses suggest a sexual origin of heterokaryosis in a supposedly ancient asexual fungus.</title>
        <authorList>
            <person name="Corradi N."/>
            <person name="Sedzielewska K."/>
            <person name="Noel J."/>
            <person name="Charron P."/>
            <person name="Farinelli L."/>
            <person name="Marton T."/>
            <person name="Kruger M."/>
            <person name="Pelin A."/>
            <person name="Brachmann A."/>
            <person name="Corradi N."/>
        </authorList>
    </citation>
    <scope>NUCLEOTIDE SEQUENCE [LARGE SCALE GENOMIC DNA]</scope>
    <source>
        <strain evidence="4 5">A1</strain>
    </source>
</reference>
<keyword evidence="4" id="KW-0808">Transferase</keyword>